<name>A0A9X6VF51_BACTU</name>
<gene>
    <name evidence="2" type="ORF">CN398_02895</name>
</gene>
<accession>A0A9X6VF51</accession>
<dbReference type="AlphaFoldDB" id="A0A9X6VF51"/>
<sequence>MITIDAAINRRGACYMSTQRQPDMKFDLTYPSEQIKIVQRLGEKTSTDILVQVFNKGVPYNLAGMTLGFELRTDNNKIIIDKEQSRFTIVEPLKGVFSYRMHPNAQSFEGNAYIAYFTFEQGGARITTERFRVLNDEDVQNVCAPDIQQHYVSVIDDLVASNQSAMAEAQAIRDMINANRVVRKTGDTMTGSISFTDGQGVSFMDAADPSKRKAFISSGGNVTSLFDSLSGGRVWWYDHATQAFNVDKPTNLMKKTDYSGKDGEATLVLTADASNNNSNYQPMAYRRGNTVTVRLAVTRNVGSTNSLLTTLPINMRPPITLVNKLITPDGTSVDVEITSAGAVHMYTPGKSFTLVTTFAVNS</sequence>
<protein>
    <submittedName>
        <fullName evidence="2">DUF2479 domain-containing protein</fullName>
    </submittedName>
</protein>
<dbReference type="InterPro" id="IPR018913">
    <property type="entry name" value="BppU_N"/>
</dbReference>
<evidence type="ECO:0000313" key="2">
    <source>
        <dbReference type="EMBL" id="PFB09770.1"/>
    </source>
</evidence>
<organism evidence="2 3">
    <name type="scientific">Bacillus thuringiensis</name>
    <dbReference type="NCBI Taxonomy" id="1428"/>
    <lineage>
        <taxon>Bacteria</taxon>
        <taxon>Bacillati</taxon>
        <taxon>Bacillota</taxon>
        <taxon>Bacilli</taxon>
        <taxon>Bacillales</taxon>
        <taxon>Bacillaceae</taxon>
        <taxon>Bacillus</taxon>
        <taxon>Bacillus cereus group</taxon>
    </lineage>
</organism>
<dbReference type="Gene3D" id="2.60.40.3350">
    <property type="match status" value="1"/>
</dbReference>
<comment type="caution">
    <text evidence="2">The sequence shown here is derived from an EMBL/GenBank/DDBJ whole genome shotgun (WGS) entry which is preliminary data.</text>
</comment>
<reference evidence="2 3" key="1">
    <citation type="submission" date="2017-09" db="EMBL/GenBank/DDBJ databases">
        <title>Large-scale bioinformatics analysis of Bacillus genomes uncovers conserved roles of natural products in bacterial physiology.</title>
        <authorList>
            <consortium name="Agbiome Team Llc"/>
            <person name="Bleich R.M."/>
            <person name="Kirk G.J."/>
            <person name="Santa Maria K.C."/>
            <person name="Allen S.E."/>
            <person name="Farag S."/>
            <person name="Shank E.A."/>
            <person name="Bowers A."/>
        </authorList>
    </citation>
    <scope>NUCLEOTIDE SEQUENCE [LARGE SCALE GENOMIC DNA]</scope>
    <source>
        <strain evidence="2 3">AFS015413</strain>
    </source>
</reference>
<dbReference type="Pfam" id="PF10651">
    <property type="entry name" value="BppU_N"/>
    <property type="match status" value="1"/>
</dbReference>
<proteinExistence type="predicted"/>
<evidence type="ECO:0000259" key="1">
    <source>
        <dbReference type="Pfam" id="PF10651"/>
    </source>
</evidence>
<dbReference type="EMBL" id="NTUS01000009">
    <property type="protein sequence ID" value="PFB09770.1"/>
    <property type="molecule type" value="Genomic_DNA"/>
</dbReference>
<dbReference type="RefSeq" id="WP_081206609.1">
    <property type="nucleotide sequence ID" value="NZ_JARSYC010000116.1"/>
</dbReference>
<feature type="domain" description="BppU N-terminal" evidence="1">
    <location>
        <begin position="23"/>
        <end position="160"/>
    </location>
</feature>
<dbReference type="Proteomes" id="UP000220397">
    <property type="component" value="Unassembled WGS sequence"/>
</dbReference>
<evidence type="ECO:0000313" key="3">
    <source>
        <dbReference type="Proteomes" id="UP000220397"/>
    </source>
</evidence>